<keyword evidence="6 8" id="KW-0694">RNA-binding</keyword>
<feature type="binding site" evidence="8">
    <location>
        <position position="273"/>
    </location>
    <ligand>
        <name>ATP</name>
        <dbReference type="ChEBI" id="CHEBI:30616"/>
    </ligand>
</feature>
<dbReference type="Gene3D" id="3.30.2130.30">
    <property type="match status" value="1"/>
</dbReference>
<dbReference type="SMART" id="SM00981">
    <property type="entry name" value="THUMP"/>
    <property type="match status" value="1"/>
</dbReference>
<dbReference type="InterPro" id="IPR049962">
    <property type="entry name" value="THUMP_ThiI"/>
</dbReference>
<comment type="function">
    <text evidence="8">Catalyzes the ATP-dependent transfer of a sulfur to tRNA to produce 4-thiouridine in position 8 of tRNAs, which functions as a near-UV photosensor. Also catalyzes the transfer of sulfur to the sulfur carrier protein ThiS, forming ThiS-thiocarboxylate. This is a step in the synthesis of thiazole, in the thiamine biosynthesis pathway. The sulfur is donated as persulfide by IscS.</text>
</comment>
<dbReference type="GO" id="GO:0034227">
    <property type="term" value="P:tRNA thio-modification"/>
    <property type="evidence" value="ECO:0007669"/>
    <property type="project" value="UniProtKB-UniRule"/>
</dbReference>
<evidence type="ECO:0000256" key="3">
    <source>
        <dbReference type="ARBA" id="ARBA00022679"/>
    </source>
</evidence>
<dbReference type="SUPFAM" id="SSF52402">
    <property type="entry name" value="Adenine nucleotide alpha hydrolases-like"/>
    <property type="match status" value="1"/>
</dbReference>
<dbReference type="InterPro" id="IPR004114">
    <property type="entry name" value="THUMP_dom"/>
</dbReference>
<evidence type="ECO:0000256" key="8">
    <source>
        <dbReference type="HAMAP-Rule" id="MF_00021"/>
    </source>
</evidence>
<dbReference type="Pfam" id="PF22025">
    <property type="entry name" value="ThiI_fer"/>
    <property type="match status" value="1"/>
</dbReference>
<dbReference type="GO" id="GO:0009229">
    <property type="term" value="P:thiamine diphosphate biosynthetic process"/>
    <property type="evidence" value="ECO:0007669"/>
    <property type="project" value="UniProtKB-UniRule"/>
</dbReference>
<dbReference type="InterPro" id="IPR050102">
    <property type="entry name" value="tRNA_sulfurtransferase_ThiI"/>
</dbReference>
<dbReference type="GO" id="GO:0140741">
    <property type="term" value="F:tRNA-uracil-4 sulfurtransferase activity"/>
    <property type="evidence" value="ECO:0007669"/>
    <property type="project" value="UniProtKB-EC"/>
</dbReference>
<comment type="subcellular location">
    <subcellularLocation>
        <location evidence="8">Cytoplasm</location>
    </subcellularLocation>
</comment>
<evidence type="ECO:0000256" key="7">
    <source>
        <dbReference type="ARBA" id="ARBA00022977"/>
    </source>
</evidence>
<evidence type="ECO:0000256" key="1">
    <source>
        <dbReference type="ARBA" id="ARBA00022490"/>
    </source>
</evidence>
<comment type="caution">
    <text evidence="8">Lacks conserved residue(s) required for the propagation of feature annotation.</text>
</comment>
<dbReference type="Gene3D" id="3.40.50.620">
    <property type="entry name" value="HUPs"/>
    <property type="match status" value="1"/>
</dbReference>
<protein>
    <recommendedName>
        <fullName evidence="8">Probable tRNA sulfurtransferase</fullName>
        <ecNumber evidence="8">2.8.1.4</ecNumber>
    </recommendedName>
    <alternativeName>
        <fullName evidence="8">Sulfur carrier protein ThiS sulfurtransferase</fullName>
    </alternativeName>
    <alternativeName>
        <fullName evidence="8">Thiamine biosynthesis protein ThiI</fullName>
    </alternativeName>
    <alternativeName>
        <fullName evidence="8">tRNA 4-thiouridine synthase</fullName>
    </alternativeName>
</protein>
<comment type="pathway">
    <text evidence="8">Cofactor biosynthesis; thiamine diphosphate biosynthesis.</text>
</comment>
<dbReference type="Proteomes" id="UP001595846">
    <property type="component" value="Unassembled WGS sequence"/>
</dbReference>
<gene>
    <name evidence="8" type="primary">thiI</name>
    <name evidence="10" type="ORF">ACFOUR_16405</name>
</gene>
<evidence type="ECO:0000256" key="2">
    <source>
        <dbReference type="ARBA" id="ARBA00022555"/>
    </source>
</evidence>
<dbReference type="InterPro" id="IPR014729">
    <property type="entry name" value="Rossmann-like_a/b/a_fold"/>
</dbReference>
<sequence length="395" mass="42352">MHPPGADTVLVRHGDINTKSTSVKRYMEGLLVEHLEALMADRSVPGSVVREWNRPRIETTEGAVADALDAATDTFGVVSASPCVTVEPAFEPIVDALAEIAPEAYDGGSFAVDARRADKDLPFTSQELAKAGGTAIWEAVEDAFDPTVDLDDPDHTFGVEVRSDAAYLYTDTVAGPGGLPLGSQAPMVALISGGIDSPVAAYEVMRRGSPIVPVYVALGEYGGPDHEARAIETVRSLARYAPTRDLTVYRVPGGDTVSHLAETMEQGRMLSLRRFFYRIAEHVAAKTDAQGIVTGEALGQKSSQTAQNLAVTSRATDLPIHRPLLAMDKETIVERARNIGTYRDSTIPAGCNRIAPDRVETNGRVEQLLAVEPDDLYERAASATSEATLIDPRGR</sequence>
<comment type="caution">
    <text evidence="10">The sequence shown here is derived from an EMBL/GenBank/DDBJ whole genome shotgun (WGS) entry which is preliminary data.</text>
</comment>
<keyword evidence="2 8" id="KW-0820">tRNA-binding</keyword>
<feature type="binding site" evidence="8">
    <location>
        <position position="304"/>
    </location>
    <ligand>
        <name>ATP</name>
        <dbReference type="ChEBI" id="CHEBI:30616"/>
    </ligand>
</feature>
<name>A0ABD5NSG5_9EURY</name>
<feature type="binding site" evidence="8">
    <location>
        <begin position="190"/>
        <end position="191"/>
    </location>
    <ligand>
        <name>ATP</name>
        <dbReference type="ChEBI" id="CHEBI:30616"/>
    </ligand>
</feature>
<dbReference type="PROSITE" id="PS51165">
    <property type="entry name" value="THUMP"/>
    <property type="match status" value="1"/>
</dbReference>
<accession>A0ABD5NSG5</accession>
<reference evidence="10 11" key="1">
    <citation type="journal article" date="2019" name="Int. J. Syst. Evol. Microbiol.">
        <title>The Global Catalogue of Microorganisms (GCM) 10K type strain sequencing project: providing services to taxonomists for standard genome sequencing and annotation.</title>
        <authorList>
            <consortium name="The Broad Institute Genomics Platform"/>
            <consortium name="The Broad Institute Genome Sequencing Center for Infectious Disease"/>
            <person name="Wu L."/>
            <person name="Ma J."/>
        </authorList>
    </citation>
    <scope>NUCLEOTIDE SEQUENCE [LARGE SCALE GENOMIC DNA]</scope>
    <source>
        <strain evidence="10 11">IBRC-M 10256</strain>
    </source>
</reference>
<keyword evidence="5 8" id="KW-0067">ATP-binding</keyword>
<comment type="catalytic activity">
    <reaction evidence="8">
        <text>[ThiI sulfur-carrier protein]-S-sulfanyl-L-cysteine + a uridine in tRNA + 2 reduced [2Fe-2S]-[ferredoxin] + ATP + H(+) = [ThiI sulfur-carrier protein]-L-cysteine + a 4-thiouridine in tRNA + 2 oxidized [2Fe-2S]-[ferredoxin] + AMP + diphosphate</text>
        <dbReference type="Rhea" id="RHEA:24176"/>
        <dbReference type="Rhea" id="RHEA-COMP:10000"/>
        <dbReference type="Rhea" id="RHEA-COMP:10001"/>
        <dbReference type="Rhea" id="RHEA-COMP:13337"/>
        <dbReference type="Rhea" id="RHEA-COMP:13338"/>
        <dbReference type="Rhea" id="RHEA-COMP:13339"/>
        <dbReference type="Rhea" id="RHEA-COMP:13340"/>
        <dbReference type="ChEBI" id="CHEBI:15378"/>
        <dbReference type="ChEBI" id="CHEBI:29950"/>
        <dbReference type="ChEBI" id="CHEBI:30616"/>
        <dbReference type="ChEBI" id="CHEBI:33019"/>
        <dbReference type="ChEBI" id="CHEBI:33737"/>
        <dbReference type="ChEBI" id="CHEBI:33738"/>
        <dbReference type="ChEBI" id="CHEBI:61963"/>
        <dbReference type="ChEBI" id="CHEBI:65315"/>
        <dbReference type="ChEBI" id="CHEBI:136798"/>
        <dbReference type="ChEBI" id="CHEBI:456215"/>
        <dbReference type="EC" id="2.8.1.4"/>
    </reaction>
</comment>
<dbReference type="EC" id="2.8.1.4" evidence="8"/>
<dbReference type="GO" id="GO:0000049">
    <property type="term" value="F:tRNA binding"/>
    <property type="evidence" value="ECO:0007669"/>
    <property type="project" value="UniProtKB-UniRule"/>
</dbReference>
<evidence type="ECO:0000256" key="5">
    <source>
        <dbReference type="ARBA" id="ARBA00022840"/>
    </source>
</evidence>
<dbReference type="RefSeq" id="WP_256531541.1">
    <property type="nucleotide sequence ID" value="NZ_CP101824.1"/>
</dbReference>
<dbReference type="HAMAP" id="MF_00021">
    <property type="entry name" value="ThiI"/>
    <property type="match status" value="1"/>
</dbReference>
<comment type="similarity">
    <text evidence="8">Belongs to the ThiI family.</text>
</comment>
<proteinExistence type="inferred from homology"/>
<dbReference type="PANTHER" id="PTHR43209:SF1">
    <property type="entry name" value="TRNA SULFURTRANSFERASE"/>
    <property type="match status" value="1"/>
</dbReference>
<keyword evidence="1 8" id="KW-0963">Cytoplasm</keyword>
<organism evidence="10 11">
    <name type="scientific">Halovivax cerinus</name>
    <dbReference type="NCBI Taxonomy" id="1487865"/>
    <lineage>
        <taxon>Archaea</taxon>
        <taxon>Methanobacteriati</taxon>
        <taxon>Methanobacteriota</taxon>
        <taxon>Stenosarchaea group</taxon>
        <taxon>Halobacteria</taxon>
        <taxon>Halobacteriales</taxon>
        <taxon>Natrialbaceae</taxon>
        <taxon>Halovivax</taxon>
    </lineage>
</organism>
<keyword evidence="3 8" id="KW-0808">Transferase</keyword>
<dbReference type="GO" id="GO:0009228">
    <property type="term" value="P:thiamine biosynthetic process"/>
    <property type="evidence" value="ECO:0007669"/>
    <property type="project" value="UniProtKB-KW"/>
</dbReference>
<keyword evidence="4 8" id="KW-0547">Nucleotide-binding</keyword>
<dbReference type="InterPro" id="IPR003720">
    <property type="entry name" value="tRNA_STrfase"/>
</dbReference>
<keyword evidence="7 8" id="KW-0784">Thiamine biosynthesis</keyword>
<dbReference type="Pfam" id="PF02926">
    <property type="entry name" value="THUMP"/>
    <property type="match status" value="1"/>
</dbReference>
<evidence type="ECO:0000259" key="9">
    <source>
        <dbReference type="PROSITE" id="PS51165"/>
    </source>
</evidence>
<evidence type="ECO:0000256" key="6">
    <source>
        <dbReference type="ARBA" id="ARBA00022884"/>
    </source>
</evidence>
<evidence type="ECO:0000313" key="11">
    <source>
        <dbReference type="Proteomes" id="UP001595846"/>
    </source>
</evidence>
<dbReference type="CDD" id="cd11716">
    <property type="entry name" value="THUMP_ThiI"/>
    <property type="match status" value="1"/>
</dbReference>
<dbReference type="PANTHER" id="PTHR43209">
    <property type="entry name" value="TRNA SULFURTRANSFERASE"/>
    <property type="match status" value="1"/>
</dbReference>
<dbReference type="InterPro" id="IPR020536">
    <property type="entry name" value="ThiI_AANH"/>
</dbReference>
<dbReference type="GeneID" id="73904289"/>
<dbReference type="EMBL" id="JBHSAQ010000014">
    <property type="protein sequence ID" value="MFC3959944.1"/>
    <property type="molecule type" value="Genomic_DNA"/>
</dbReference>
<evidence type="ECO:0000313" key="10">
    <source>
        <dbReference type="EMBL" id="MFC3959944.1"/>
    </source>
</evidence>
<dbReference type="GO" id="GO:0005737">
    <property type="term" value="C:cytoplasm"/>
    <property type="evidence" value="ECO:0007669"/>
    <property type="project" value="UniProtKB-SubCell"/>
</dbReference>
<dbReference type="Pfam" id="PF02568">
    <property type="entry name" value="ThiI"/>
    <property type="match status" value="1"/>
</dbReference>
<comment type="catalytic activity">
    <reaction evidence="8">
        <text>[ThiS sulfur-carrier protein]-C-terminal Gly-Gly-AMP + S-sulfanyl-L-cysteinyl-[cysteine desulfurase] + AH2 = [ThiS sulfur-carrier protein]-C-terminal-Gly-aminoethanethioate + L-cysteinyl-[cysteine desulfurase] + A + AMP + 2 H(+)</text>
        <dbReference type="Rhea" id="RHEA:43340"/>
        <dbReference type="Rhea" id="RHEA-COMP:12157"/>
        <dbReference type="Rhea" id="RHEA-COMP:12158"/>
        <dbReference type="Rhea" id="RHEA-COMP:12910"/>
        <dbReference type="Rhea" id="RHEA-COMP:19908"/>
        <dbReference type="ChEBI" id="CHEBI:13193"/>
        <dbReference type="ChEBI" id="CHEBI:15378"/>
        <dbReference type="ChEBI" id="CHEBI:17499"/>
        <dbReference type="ChEBI" id="CHEBI:29950"/>
        <dbReference type="ChEBI" id="CHEBI:61963"/>
        <dbReference type="ChEBI" id="CHEBI:90618"/>
        <dbReference type="ChEBI" id="CHEBI:232372"/>
        <dbReference type="ChEBI" id="CHEBI:456215"/>
    </reaction>
</comment>
<dbReference type="AlphaFoldDB" id="A0ABD5NSG5"/>
<feature type="domain" description="THUMP" evidence="9">
    <location>
        <begin position="65"/>
        <end position="172"/>
    </location>
</feature>
<keyword evidence="11" id="KW-1185">Reference proteome</keyword>
<dbReference type="GO" id="GO:0005524">
    <property type="term" value="F:ATP binding"/>
    <property type="evidence" value="ECO:0007669"/>
    <property type="project" value="UniProtKB-UniRule"/>
</dbReference>
<evidence type="ECO:0000256" key="4">
    <source>
        <dbReference type="ARBA" id="ARBA00022741"/>
    </source>
</evidence>
<dbReference type="SUPFAM" id="SSF143437">
    <property type="entry name" value="THUMP domain-like"/>
    <property type="match status" value="1"/>
</dbReference>
<dbReference type="InterPro" id="IPR054173">
    <property type="entry name" value="ThiI_fer"/>
</dbReference>
<feature type="binding site" evidence="8">
    <location>
        <position position="295"/>
    </location>
    <ligand>
        <name>ATP</name>
        <dbReference type="ChEBI" id="CHEBI:30616"/>
    </ligand>
</feature>